<dbReference type="PANTHER" id="PTHR30146:SF153">
    <property type="entry name" value="LACTOSE OPERON REPRESSOR"/>
    <property type="match status" value="1"/>
</dbReference>
<dbReference type="Gene3D" id="1.10.260.40">
    <property type="entry name" value="lambda repressor-like DNA-binding domains"/>
    <property type="match status" value="1"/>
</dbReference>
<dbReference type="Pfam" id="PF13377">
    <property type="entry name" value="Peripla_BP_3"/>
    <property type="match status" value="1"/>
</dbReference>
<dbReference type="CDD" id="cd01574">
    <property type="entry name" value="PBP1_LacI"/>
    <property type="match status" value="1"/>
</dbReference>
<evidence type="ECO:0000256" key="1">
    <source>
        <dbReference type="ARBA" id="ARBA00023015"/>
    </source>
</evidence>
<proteinExistence type="predicted"/>
<name>A0ABN1VA45_9ACTN</name>
<gene>
    <name evidence="6" type="ORF">GCM10009654_64690</name>
</gene>
<dbReference type="EMBL" id="BAAAKV010000099">
    <property type="protein sequence ID" value="GAA1199148.1"/>
    <property type="molecule type" value="Genomic_DNA"/>
</dbReference>
<dbReference type="SMART" id="SM00354">
    <property type="entry name" value="HTH_LACI"/>
    <property type="match status" value="1"/>
</dbReference>
<dbReference type="PANTHER" id="PTHR30146">
    <property type="entry name" value="LACI-RELATED TRANSCRIPTIONAL REPRESSOR"/>
    <property type="match status" value="1"/>
</dbReference>
<evidence type="ECO:0000313" key="6">
    <source>
        <dbReference type="EMBL" id="GAA1199148.1"/>
    </source>
</evidence>
<feature type="region of interest" description="Disordered" evidence="4">
    <location>
        <begin position="365"/>
        <end position="417"/>
    </location>
</feature>
<keyword evidence="3" id="KW-0804">Transcription</keyword>
<dbReference type="Proteomes" id="UP001501371">
    <property type="component" value="Unassembled WGS sequence"/>
</dbReference>
<feature type="compositionally biased region" description="Pro residues" evidence="4">
    <location>
        <begin position="388"/>
        <end position="417"/>
    </location>
</feature>
<dbReference type="GO" id="GO:0003677">
    <property type="term" value="F:DNA binding"/>
    <property type="evidence" value="ECO:0007669"/>
    <property type="project" value="UniProtKB-KW"/>
</dbReference>
<evidence type="ECO:0000313" key="7">
    <source>
        <dbReference type="Proteomes" id="UP001501371"/>
    </source>
</evidence>
<keyword evidence="1" id="KW-0805">Transcription regulation</keyword>
<protein>
    <submittedName>
        <fullName evidence="6">LacI family DNA-binding transcriptional regulator</fullName>
    </submittedName>
</protein>
<feature type="region of interest" description="Disordered" evidence="4">
    <location>
        <begin position="1"/>
        <end position="85"/>
    </location>
</feature>
<feature type="compositionally biased region" description="Polar residues" evidence="4">
    <location>
        <begin position="74"/>
        <end position="83"/>
    </location>
</feature>
<dbReference type="InterPro" id="IPR000843">
    <property type="entry name" value="HTH_LacI"/>
</dbReference>
<keyword evidence="7" id="KW-1185">Reference proteome</keyword>
<accession>A0ABN1VA45</accession>
<dbReference type="PROSITE" id="PS50932">
    <property type="entry name" value="HTH_LACI_2"/>
    <property type="match status" value="1"/>
</dbReference>
<dbReference type="CDD" id="cd01392">
    <property type="entry name" value="HTH_LacI"/>
    <property type="match status" value="1"/>
</dbReference>
<evidence type="ECO:0000256" key="4">
    <source>
        <dbReference type="SAM" id="MobiDB-lite"/>
    </source>
</evidence>
<evidence type="ECO:0000259" key="5">
    <source>
        <dbReference type="PROSITE" id="PS50932"/>
    </source>
</evidence>
<comment type="caution">
    <text evidence="6">The sequence shown here is derived from an EMBL/GenBank/DDBJ whole genome shotgun (WGS) entry which is preliminary data.</text>
</comment>
<dbReference type="SUPFAM" id="SSF47413">
    <property type="entry name" value="lambda repressor-like DNA-binding domains"/>
    <property type="match status" value="1"/>
</dbReference>
<dbReference type="Pfam" id="PF00356">
    <property type="entry name" value="LacI"/>
    <property type="match status" value="1"/>
</dbReference>
<sequence length="417" mass="43490">MEETVDATGADAAEADAPSARSGAGSAGSTGDAAHEVSAGGTRSAGGTWRASGGGPPRRRRRVSMADVARRAGVSSQTVSRVSNGHPGVVEATRQQVLDAMKELGYRPNSAARALKRGEFRTLGIILFTLSTTGNVRTLEAIATSAAQQGYATTLLPVAIPTQDEVRGAFTRLGELAVDAIIVIMEVHLLDAATVSLPPNVGVVVADSDAGDRYSVVDTDQAGGAREAVRHLLDLGHSTVWHLAGPEDSFAAQRRADAWRATLREAGREVPELLRGDWSAESGYRAGLRLAREPGCSAVFAANDQMALGLLRALHESGRGVPDQVSVVGFDDIPDAGSYMPPLTTVHQDFAEVGRRCVEGALRQIGTGTDERGTTLVPTRMVIRRSTAPPPGRSTPSAPPPPPASSTPRTPPNSPAP</sequence>
<evidence type="ECO:0000256" key="3">
    <source>
        <dbReference type="ARBA" id="ARBA00023163"/>
    </source>
</evidence>
<feature type="domain" description="HTH lacI-type" evidence="5">
    <location>
        <begin position="63"/>
        <end position="117"/>
    </location>
</feature>
<dbReference type="InterPro" id="IPR046335">
    <property type="entry name" value="LacI/GalR-like_sensor"/>
</dbReference>
<dbReference type="SUPFAM" id="SSF53822">
    <property type="entry name" value="Periplasmic binding protein-like I"/>
    <property type="match status" value="1"/>
</dbReference>
<dbReference type="Gene3D" id="3.40.50.2300">
    <property type="match status" value="2"/>
</dbReference>
<dbReference type="InterPro" id="IPR010982">
    <property type="entry name" value="Lambda_DNA-bd_dom_sf"/>
</dbReference>
<keyword evidence="2 6" id="KW-0238">DNA-binding</keyword>
<feature type="compositionally biased region" description="Low complexity" evidence="4">
    <location>
        <begin position="1"/>
        <end position="32"/>
    </location>
</feature>
<dbReference type="InterPro" id="IPR028082">
    <property type="entry name" value="Peripla_BP_I"/>
</dbReference>
<evidence type="ECO:0000256" key="2">
    <source>
        <dbReference type="ARBA" id="ARBA00023125"/>
    </source>
</evidence>
<organism evidence="6 7">
    <name type="scientific">Streptomyces hebeiensis</name>
    <dbReference type="NCBI Taxonomy" id="229486"/>
    <lineage>
        <taxon>Bacteria</taxon>
        <taxon>Bacillati</taxon>
        <taxon>Actinomycetota</taxon>
        <taxon>Actinomycetes</taxon>
        <taxon>Kitasatosporales</taxon>
        <taxon>Streptomycetaceae</taxon>
        <taxon>Streptomyces</taxon>
    </lineage>
</organism>
<reference evidence="6 7" key="1">
    <citation type="journal article" date="2019" name="Int. J. Syst. Evol. Microbiol.">
        <title>The Global Catalogue of Microorganisms (GCM) 10K type strain sequencing project: providing services to taxonomists for standard genome sequencing and annotation.</title>
        <authorList>
            <consortium name="The Broad Institute Genomics Platform"/>
            <consortium name="The Broad Institute Genome Sequencing Center for Infectious Disease"/>
            <person name="Wu L."/>
            <person name="Ma J."/>
        </authorList>
    </citation>
    <scope>NUCLEOTIDE SEQUENCE [LARGE SCALE GENOMIC DNA]</scope>
    <source>
        <strain evidence="6 7">JCM 12696</strain>
    </source>
</reference>